<evidence type="ECO:0000313" key="2">
    <source>
        <dbReference type="Proteomes" id="UP001055072"/>
    </source>
</evidence>
<name>A0ACB8TRU2_9APHY</name>
<proteinExistence type="predicted"/>
<protein>
    <submittedName>
        <fullName evidence="1">Uncharacterized protein</fullName>
    </submittedName>
</protein>
<gene>
    <name evidence="1" type="ORF">BDY19DRAFT_997463</name>
</gene>
<comment type="caution">
    <text evidence="1">The sequence shown here is derived from an EMBL/GenBank/DDBJ whole genome shotgun (WGS) entry which is preliminary data.</text>
</comment>
<evidence type="ECO:0000313" key="1">
    <source>
        <dbReference type="EMBL" id="KAI0084730.1"/>
    </source>
</evidence>
<dbReference type="Proteomes" id="UP001055072">
    <property type="component" value="Unassembled WGS sequence"/>
</dbReference>
<dbReference type="EMBL" id="MU274939">
    <property type="protein sequence ID" value="KAI0084730.1"/>
    <property type="molecule type" value="Genomic_DNA"/>
</dbReference>
<accession>A0ACB8TRU2</accession>
<organism evidence="1 2">
    <name type="scientific">Irpex rosettiformis</name>
    <dbReference type="NCBI Taxonomy" id="378272"/>
    <lineage>
        <taxon>Eukaryota</taxon>
        <taxon>Fungi</taxon>
        <taxon>Dikarya</taxon>
        <taxon>Basidiomycota</taxon>
        <taxon>Agaricomycotina</taxon>
        <taxon>Agaricomycetes</taxon>
        <taxon>Polyporales</taxon>
        <taxon>Irpicaceae</taxon>
        <taxon>Irpex</taxon>
    </lineage>
</organism>
<keyword evidence="2" id="KW-1185">Reference proteome</keyword>
<reference evidence="1" key="1">
    <citation type="journal article" date="2021" name="Environ. Microbiol.">
        <title>Gene family expansions and transcriptome signatures uncover fungal adaptations to wood decay.</title>
        <authorList>
            <person name="Hage H."/>
            <person name="Miyauchi S."/>
            <person name="Viragh M."/>
            <person name="Drula E."/>
            <person name="Min B."/>
            <person name="Chaduli D."/>
            <person name="Navarro D."/>
            <person name="Favel A."/>
            <person name="Norest M."/>
            <person name="Lesage-Meessen L."/>
            <person name="Balint B."/>
            <person name="Merenyi Z."/>
            <person name="de Eugenio L."/>
            <person name="Morin E."/>
            <person name="Martinez A.T."/>
            <person name="Baldrian P."/>
            <person name="Stursova M."/>
            <person name="Martinez M.J."/>
            <person name="Novotny C."/>
            <person name="Magnuson J.K."/>
            <person name="Spatafora J.W."/>
            <person name="Maurice S."/>
            <person name="Pangilinan J."/>
            <person name="Andreopoulos W."/>
            <person name="LaButti K."/>
            <person name="Hundley H."/>
            <person name="Na H."/>
            <person name="Kuo A."/>
            <person name="Barry K."/>
            <person name="Lipzen A."/>
            <person name="Henrissat B."/>
            <person name="Riley R."/>
            <person name="Ahrendt S."/>
            <person name="Nagy L.G."/>
            <person name="Grigoriev I.V."/>
            <person name="Martin F."/>
            <person name="Rosso M.N."/>
        </authorList>
    </citation>
    <scope>NUCLEOTIDE SEQUENCE</scope>
    <source>
        <strain evidence="1">CBS 384.51</strain>
    </source>
</reference>
<sequence>MGLLAILSVLHLASILQRRQAEGDPEKGEVREENGEGRGRQGDQEGHNPENEADGDEDLTEDPLSGPHRLHRIDSATGDTFFSTSVDDKGLHEFIEKNQPWYQRVRYYIFPKEESEESLEKFAPNYRWTPIISGVIIPFSILLEIPGLTEHWYIRTEGNSIVEVKPNPAILDVALAISMAFALAANICLILRFLERRVKAMTLLTILFLTIHDIINIVVVTIFGVQHRFNDGFTYGQSFWLTVCSTSVSSITNITLIVDYIRTPQFSRSGSGLTRKQRALVIIVIVLLLYIAFGALVNSFLLDLDFVNGLYFTVVTIETIGFGDIHPDNTSSRVFTCCYLPFGIINIGVAVAMTRETVLEGLELGYRKRVRVLRKRRIEAKRFRRWEVRWRRAVEWRLREAGKPIWVPDERYSQEKVRFVGLRDEVVGNGEAHWLRKWIDSIHLKRVGGDRRPLHLRRHPSGKHLNINALSTQQLEAAALEAGVPLEMFLDVPHMFPPEHHKEDHSRAGLHRDKSVYLKWFRHRSSSTSDWPSSPQTPTHAQVGRIAAMLTKFAFAVTGAHVHMNGRVPETHGYSEREAHQAAAVPQQIIVRPEEQDSKTSGGQVDGSAGSGAGVTDGIVTEGRPYPKLPEPVAGYSRKEAFGFVHDKDLSDDAKWEERRAHISKLIFAWSIFFFFWFVGAAIFHVTEGWSYGNALYFCFCAFTTTGYGDFAPTSPVGRSVFVVWALMGVATMTILIAVIEEAGSSKYKRALHSKAFDIAVKKFRQQENRKTEAIAARSHIELPRTPDDVSLEQATREASITAQRELEQLPHQILRRGRIFHSHMQYLTNNNSVDTSWGDTKSPEETAGTGGAAERDRMTGTMTEKNGGSMSRTPAELRSLLDEISNLEEIGERAKKDIMEDDDTRNTLLMLSIETNLRRLINAAQRSLGALAERDSLLALQRQREDQGRASSSKAPTTSADSDTIRI</sequence>